<evidence type="ECO:0000313" key="3">
    <source>
        <dbReference type="Proteomes" id="UP000199392"/>
    </source>
</evidence>
<proteinExistence type="predicted"/>
<accession>A0A1I6V1U7</accession>
<dbReference type="STRING" id="311180.SAMN04488050_109228"/>
<dbReference type="GO" id="GO:0004826">
    <property type="term" value="F:phenylalanine-tRNA ligase activity"/>
    <property type="evidence" value="ECO:0007669"/>
    <property type="project" value="InterPro"/>
</dbReference>
<gene>
    <name evidence="2" type="ORF">SAMN04488050_109228</name>
</gene>
<dbReference type="SMART" id="SM00873">
    <property type="entry name" value="B3_4"/>
    <property type="match status" value="1"/>
</dbReference>
<dbReference type="InterPro" id="IPR020825">
    <property type="entry name" value="Phe-tRNA_synthase-like_B3/B4"/>
</dbReference>
<dbReference type="PANTHER" id="PTHR39209">
    <property type="match status" value="1"/>
</dbReference>
<dbReference type="SUPFAM" id="SSF56037">
    <property type="entry name" value="PheT/TilS domain"/>
    <property type="match status" value="1"/>
</dbReference>
<name>A0A1I6V1U7_9RHOB</name>
<organism evidence="2 3">
    <name type="scientific">Alloyangia pacifica</name>
    <dbReference type="NCBI Taxonomy" id="311180"/>
    <lineage>
        <taxon>Bacteria</taxon>
        <taxon>Pseudomonadati</taxon>
        <taxon>Pseudomonadota</taxon>
        <taxon>Alphaproteobacteria</taxon>
        <taxon>Rhodobacterales</taxon>
        <taxon>Roseobacteraceae</taxon>
        <taxon>Alloyangia</taxon>
    </lineage>
</organism>
<dbReference type="Gene3D" id="3.50.40.10">
    <property type="entry name" value="Phenylalanyl-trna Synthetase, Chain B, domain 3"/>
    <property type="match status" value="1"/>
</dbReference>
<dbReference type="AlphaFoldDB" id="A0A1I6V1U7"/>
<protein>
    <submittedName>
        <fullName evidence="2">B3/B4 domain-containing protein (DNA/RNA-binding domain of Phe-tRNA-synthetase)</fullName>
    </submittedName>
</protein>
<evidence type="ECO:0000259" key="1">
    <source>
        <dbReference type="SMART" id="SM00873"/>
    </source>
</evidence>
<dbReference type="PANTHER" id="PTHR39209:SF2">
    <property type="entry name" value="CYTOPLASMIC PROTEIN"/>
    <property type="match status" value="1"/>
</dbReference>
<evidence type="ECO:0000313" key="2">
    <source>
        <dbReference type="EMBL" id="SFT07632.1"/>
    </source>
</evidence>
<keyword evidence="3" id="KW-1185">Reference proteome</keyword>
<sequence length="258" mass="28296">MTGAVWIPLHTPNSNLPRYPLQIVPLIAPDIWTRHPDFHLFSITVRQAQVQAAASPALSDLLEEAEASVMQENAERDAHIAAWGEAYRGFGAKPNRTPCSAAALLKRSQKDGALPRISPLVDAYNAISVLYGVPVGGEDLDRYSGSPRLVVASGTEPFDTNQNGEKIIEHPDAGEIVWCDNEGVTCRRWNWRQGRRTMITAESRSLWLVLEALGPMAPPRLQEAGTRLTDVITDLCPEVEIATSHVDRITAVQSAQMS</sequence>
<dbReference type="Proteomes" id="UP000199392">
    <property type="component" value="Unassembled WGS sequence"/>
</dbReference>
<dbReference type="GO" id="GO:0003723">
    <property type="term" value="F:RNA binding"/>
    <property type="evidence" value="ECO:0007669"/>
    <property type="project" value="InterPro"/>
</dbReference>
<dbReference type="Pfam" id="PF03483">
    <property type="entry name" value="B3_4"/>
    <property type="match status" value="1"/>
</dbReference>
<feature type="domain" description="B3/B4 tRNA-binding" evidence="1">
    <location>
        <begin position="81"/>
        <end position="237"/>
    </location>
</feature>
<reference evidence="3" key="1">
    <citation type="submission" date="2016-10" db="EMBL/GenBank/DDBJ databases">
        <authorList>
            <person name="Varghese N."/>
            <person name="Submissions S."/>
        </authorList>
    </citation>
    <scope>NUCLEOTIDE SEQUENCE [LARGE SCALE GENOMIC DNA]</scope>
    <source>
        <strain evidence="3">DSM 26894</strain>
    </source>
</reference>
<dbReference type="InterPro" id="IPR005146">
    <property type="entry name" value="B3/B4_tRNA-bd"/>
</dbReference>
<dbReference type="EMBL" id="FOZW01000009">
    <property type="protein sequence ID" value="SFT07632.1"/>
    <property type="molecule type" value="Genomic_DNA"/>
</dbReference>